<dbReference type="PROSITE" id="PS50893">
    <property type="entry name" value="ABC_TRANSPORTER_2"/>
    <property type="match status" value="1"/>
</dbReference>
<keyword evidence="3" id="KW-0067">ATP-binding</keyword>
<reference evidence="5 6" key="1">
    <citation type="submission" date="2020-01" db="EMBL/GenBank/DDBJ databases">
        <authorList>
            <person name="Gulvik C.A."/>
            <person name="Batra D.G."/>
        </authorList>
    </citation>
    <scope>NUCLEOTIDE SEQUENCE [LARGE SCALE GENOMIC DNA]</scope>
    <source>
        <strain evidence="5 6">W9323</strain>
    </source>
</reference>
<dbReference type="EMBL" id="CP048104">
    <property type="protein sequence ID" value="QKG83047.1"/>
    <property type="molecule type" value="Genomic_DNA"/>
</dbReference>
<dbReference type="PANTHER" id="PTHR42939">
    <property type="entry name" value="ABC TRANSPORTER ATP-BINDING PROTEIN ALBC-RELATED"/>
    <property type="match status" value="1"/>
</dbReference>
<evidence type="ECO:0000313" key="5">
    <source>
        <dbReference type="EMBL" id="QKG83047.1"/>
    </source>
</evidence>
<dbReference type="SUPFAM" id="SSF52540">
    <property type="entry name" value="P-loop containing nucleoside triphosphate hydrolases"/>
    <property type="match status" value="1"/>
</dbReference>
<organism evidence="5 6">
    <name type="scientific">Kroppenstedtia pulmonis</name>
    <dbReference type="NCBI Taxonomy" id="1380685"/>
    <lineage>
        <taxon>Bacteria</taxon>
        <taxon>Bacillati</taxon>
        <taxon>Bacillota</taxon>
        <taxon>Bacilli</taxon>
        <taxon>Bacillales</taxon>
        <taxon>Thermoactinomycetaceae</taxon>
        <taxon>Kroppenstedtia</taxon>
    </lineage>
</organism>
<keyword evidence="2" id="KW-0547">Nucleotide-binding</keyword>
<dbReference type="AlphaFoldDB" id="A0A7D3XNK8"/>
<evidence type="ECO:0000256" key="1">
    <source>
        <dbReference type="ARBA" id="ARBA00022448"/>
    </source>
</evidence>
<evidence type="ECO:0000256" key="2">
    <source>
        <dbReference type="ARBA" id="ARBA00022741"/>
    </source>
</evidence>
<dbReference type="Proteomes" id="UP000503088">
    <property type="component" value="Chromosome"/>
</dbReference>
<dbReference type="SMART" id="SM00382">
    <property type="entry name" value="AAA"/>
    <property type="match status" value="1"/>
</dbReference>
<dbReference type="GO" id="GO:0016887">
    <property type="term" value="F:ATP hydrolysis activity"/>
    <property type="evidence" value="ECO:0007669"/>
    <property type="project" value="InterPro"/>
</dbReference>
<accession>A0A7D3XNK8</accession>
<dbReference type="InterPro" id="IPR027417">
    <property type="entry name" value="P-loop_NTPase"/>
</dbReference>
<feature type="domain" description="ABC transporter" evidence="4">
    <location>
        <begin position="2"/>
        <end position="229"/>
    </location>
</feature>
<keyword evidence="1" id="KW-0813">Transport</keyword>
<dbReference type="Gene3D" id="3.40.50.300">
    <property type="entry name" value="P-loop containing nucleotide triphosphate hydrolases"/>
    <property type="match status" value="1"/>
</dbReference>
<dbReference type="GO" id="GO:0005524">
    <property type="term" value="F:ATP binding"/>
    <property type="evidence" value="ECO:0007669"/>
    <property type="project" value="UniProtKB-KW"/>
</dbReference>
<keyword evidence="6" id="KW-1185">Reference proteome</keyword>
<gene>
    <name evidence="5" type="ORF">GXN76_00255</name>
</gene>
<dbReference type="PANTHER" id="PTHR42939:SF1">
    <property type="entry name" value="ABC TRANSPORTER ATP-BINDING PROTEIN ALBC-RELATED"/>
    <property type="match status" value="1"/>
</dbReference>
<protein>
    <submittedName>
        <fullName evidence="5">AAA family ATPase</fullName>
    </submittedName>
</protein>
<dbReference type="KEGG" id="kpul:GXN76_00255"/>
<evidence type="ECO:0000259" key="4">
    <source>
        <dbReference type="PROSITE" id="PS50893"/>
    </source>
</evidence>
<proteinExistence type="predicted"/>
<name>A0A7D3XNK8_9BACL</name>
<evidence type="ECO:0000256" key="3">
    <source>
        <dbReference type="ARBA" id="ARBA00022840"/>
    </source>
</evidence>
<dbReference type="RefSeq" id="WP_173219027.1">
    <property type="nucleotide sequence ID" value="NZ_CP048104.1"/>
</dbReference>
<dbReference type="InterPro" id="IPR003439">
    <property type="entry name" value="ABC_transporter-like_ATP-bd"/>
</dbReference>
<dbReference type="InterPro" id="IPR003593">
    <property type="entry name" value="AAA+_ATPase"/>
</dbReference>
<sequence length="238" mass="27093">MLKLKNVSYSYRNSSRRVLNRVSVTFKKTVVNVVLGLNGAGKTTLFDLICGIYKRPAGFEEVPPSNEILYQLQGVPFLTTLKGKDMVKLLLKADGAGAVDLSQVTQWPDMDREEAELMKRLWDTQYGDMSLGERRWLMITSLCEMTRKLYIFDEPTSGVDPESRLKILKRIERLCSDPDKMVIMSSHNLHELSFLNCFLYLIHQGTIVFQGSYADFLAYGDTENPDEAFSNVIRDKTG</sequence>
<dbReference type="InterPro" id="IPR051782">
    <property type="entry name" value="ABC_Transporter_VariousFunc"/>
</dbReference>
<dbReference type="Pfam" id="PF00005">
    <property type="entry name" value="ABC_tran"/>
    <property type="match status" value="1"/>
</dbReference>
<evidence type="ECO:0000313" key="6">
    <source>
        <dbReference type="Proteomes" id="UP000503088"/>
    </source>
</evidence>